<feature type="compositionally biased region" description="Basic and acidic residues" evidence="9">
    <location>
        <begin position="1036"/>
        <end position="1046"/>
    </location>
</feature>
<evidence type="ECO:0000256" key="2">
    <source>
        <dbReference type="ARBA" id="ARBA00010942"/>
    </source>
</evidence>
<organism evidence="11 12">
    <name type="scientific">Pedobacter fastidiosus</name>
    <dbReference type="NCBI Taxonomy" id="2765361"/>
    <lineage>
        <taxon>Bacteria</taxon>
        <taxon>Pseudomonadati</taxon>
        <taxon>Bacteroidota</taxon>
        <taxon>Sphingobacteriia</taxon>
        <taxon>Sphingobacteriales</taxon>
        <taxon>Sphingobacteriaceae</taxon>
        <taxon>Pedobacter</taxon>
    </lineage>
</organism>
<dbReference type="Gene3D" id="1.20.1640.10">
    <property type="entry name" value="Multidrug efflux transporter AcrB transmembrane domain"/>
    <property type="match status" value="2"/>
</dbReference>
<dbReference type="SUPFAM" id="SSF82693">
    <property type="entry name" value="Multidrug efflux transporter AcrB pore domain, PN1, PN2, PC1 and PC2 subdomains"/>
    <property type="match status" value="4"/>
</dbReference>
<dbReference type="PANTHER" id="PTHR32063">
    <property type="match status" value="1"/>
</dbReference>
<keyword evidence="5" id="KW-0997">Cell inner membrane</keyword>
<comment type="similarity">
    <text evidence="2">Belongs to the resistance-nodulation-cell division (RND) (TC 2.A.6) family.</text>
</comment>
<dbReference type="InterPro" id="IPR001036">
    <property type="entry name" value="Acrflvin-R"/>
</dbReference>
<evidence type="ECO:0000313" key="11">
    <source>
        <dbReference type="EMBL" id="MBC6111066.1"/>
    </source>
</evidence>
<dbReference type="Pfam" id="PF00873">
    <property type="entry name" value="ACR_tran"/>
    <property type="match status" value="1"/>
</dbReference>
<keyword evidence="7 10" id="KW-1133">Transmembrane helix</keyword>
<keyword evidence="8 10" id="KW-0472">Membrane</keyword>
<gene>
    <name evidence="11" type="ORF">H7U22_11600</name>
</gene>
<dbReference type="Gene3D" id="3.30.70.1320">
    <property type="entry name" value="Multidrug efflux transporter AcrB pore domain like"/>
    <property type="match status" value="1"/>
</dbReference>
<dbReference type="InterPro" id="IPR027463">
    <property type="entry name" value="AcrB_DN_DC_subdom"/>
</dbReference>
<accession>A0ABR7KSP3</accession>
<evidence type="ECO:0000313" key="12">
    <source>
        <dbReference type="Proteomes" id="UP000652755"/>
    </source>
</evidence>
<comment type="subcellular location">
    <subcellularLocation>
        <location evidence="1">Cell inner membrane</location>
        <topology evidence="1">Multi-pass membrane protein</topology>
    </subcellularLocation>
</comment>
<feature type="transmembrane region" description="Helical" evidence="10">
    <location>
        <begin position="998"/>
        <end position="1024"/>
    </location>
</feature>
<name>A0ABR7KSP3_9SPHI</name>
<feature type="transmembrane region" description="Helical" evidence="10">
    <location>
        <begin position="390"/>
        <end position="415"/>
    </location>
</feature>
<evidence type="ECO:0000256" key="9">
    <source>
        <dbReference type="SAM" id="MobiDB-lite"/>
    </source>
</evidence>
<sequence length="1059" mass="114760">MFKKFIERPVLSTVISIIIVILGVLGLATLPVSQYPEIAPPTVQVSTSYQGANADVVMNSVVVPLEEQINGVEDMTYMTSSASNDGTATITVNFKLGTNPDLAAVNVQNRVARATSLLPAEVTKSGVITAKRQASNVLIFGIYSDDPSYDQKFLQNYANINIIPQIKRINGVGDASAFGQMDYTMRIWLKPDIMATYGLVPNDINVALAEQNVEAAPGQFGEQGDQAFQYTLKYSGRLKDEAQFSNIIIKADANGQILRLKDVARIEMGAQSYASSVKFNGKQALGIAINQTAGSNAKEVIENSIKTLDEAQKTFPKGIHYTTLVNVNDFLDASIEKVIHTLIEAFILVFLVVFIFLQDFRSTLIPAISVPVAIIGTFFFLSLFGFTINLLTLFALVLAIGIVVDDAIVVVEAVHAKLDEGYTDAKKATIDAMDDISGAIISITLVMAAVFIPVSFIQGSSGVFYKQFGLTLAISIILSAINALTLSPALCALFLKPHTEDHEKKKNFLNRFYDAFNTSFDAVTGKYKKSVGFLSRKKWVVGLGIAFFTVVLVWTMNTTPKGFVPNEDLGTIMSDISLPAGTSQEETNIIIAKIDSIAHKIPEIKNSLRVVGRSMISGSGSSYGMVIARLAPWDERKRDVKAIIGELFAKTANIKGAKIIFFAPPTIQGFGTSGGFEFQLQDKTGGDINKFNDVGNGFLAALSKRPEIQYASTSFNPNFPQYQIDVNVAKVKQAGLTVSDVLSVMQGYYGGVYASNFNKFGKQFRVMYQADAQYRANQQTLTSIFVRNSKGDMAPVSEFITLTKVYGPQAISRFNLFTSIAVTGNPNAGYSSGDALKAVQEVAAQSLPAGYGYEFSGLSREEISGGSQTVFIFLLCIIFVYFLLAAQYESYILPLAVLISLPVGLAGVFVFDKIFGVDNNIYTQITLIMLVGLLAKNAILIVEYAVDRRRKGMSIVNAAIDGATARLRPILMTSFAFILGLLPLMLSSGVGASGNKSIGTGAVGGMLIGTLFGVFVIPALFIIFQSLQERVSNKSPFDEGIEKEQTPEEYELATANSKH</sequence>
<dbReference type="NCBIfam" id="TIGR00915">
    <property type="entry name" value="2A0602"/>
    <property type="match status" value="1"/>
</dbReference>
<dbReference type="Gene3D" id="3.30.70.1440">
    <property type="entry name" value="Multidrug efflux transporter AcrB pore domain"/>
    <property type="match status" value="1"/>
</dbReference>
<feature type="region of interest" description="Disordered" evidence="9">
    <location>
        <begin position="1035"/>
        <end position="1059"/>
    </location>
</feature>
<feature type="transmembrane region" description="Helical" evidence="10">
    <location>
        <begin position="891"/>
        <end position="911"/>
    </location>
</feature>
<evidence type="ECO:0000256" key="6">
    <source>
        <dbReference type="ARBA" id="ARBA00022692"/>
    </source>
</evidence>
<dbReference type="Gene3D" id="3.30.2090.10">
    <property type="entry name" value="Multidrug efflux transporter AcrB TolC docking domain, DN and DC subdomains"/>
    <property type="match status" value="2"/>
</dbReference>
<feature type="transmembrane region" description="Helical" evidence="10">
    <location>
        <begin position="468"/>
        <end position="495"/>
    </location>
</feature>
<feature type="transmembrane region" description="Helical" evidence="10">
    <location>
        <begin position="923"/>
        <end position="946"/>
    </location>
</feature>
<feature type="transmembrane region" description="Helical" evidence="10">
    <location>
        <begin position="364"/>
        <end position="384"/>
    </location>
</feature>
<proteinExistence type="inferred from homology"/>
<evidence type="ECO:0000256" key="5">
    <source>
        <dbReference type="ARBA" id="ARBA00022519"/>
    </source>
</evidence>
<dbReference type="Proteomes" id="UP000652755">
    <property type="component" value="Unassembled WGS sequence"/>
</dbReference>
<feature type="transmembrane region" description="Helical" evidence="10">
    <location>
        <begin position="436"/>
        <end position="456"/>
    </location>
</feature>
<dbReference type="RefSeq" id="WP_187071531.1">
    <property type="nucleotide sequence ID" value="NZ_JACRYL010000009.1"/>
</dbReference>
<evidence type="ECO:0000256" key="1">
    <source>
        <dbReference type="ARBA" id="ARBA00004429"/>
    </source>
</evidence>
<keyword evidence="4" id="KW-1003">Cell membrane</keyword>
<feature type="transmembrane region" description="Helical" evidence="10">
    <location>
        <begin position="12"/>
        <end position="32"/>
    </location>
</feature>
<dbReference type="SUPFAM" id="SSF82866">
    <property type="entry name" value="Multidrug efflux transporter AcrB transmembrane domain"/>
    <property type="match status" value="2"/>
</dbReference>
<evidence type="ECO:0000256" key="3">
    <source>
        <dbReference type="ARBA" id="ARBA00022448"/>
    </source>
</evidence>
<feature type="transmembrane region" description="Helical" evidence="10">
    <location>
        <begin position="865"/>
        <end position="884"/>
    </location>
</feature>
<dbReference type="SUPFAM" id="SSF82714">
    <property type="entry name" value="Multidrug efflux transporter AcrB TolC docking domain, DN and DC subdomains"/>
    <property type="match status" value="2"/>
</dbReference>
<keyword evidence="12" id="KW-1185">Reference proteome</keyword>
<feature type="transmembrane region" description="Helical" evidence="10">
    <location>
        <begin position="967"/>
        <end position="986"/>
    </location>
</feature>
<comment type="caution">
    <text evidence="11">The sequence shown here is derived from an EMBL/GenBank/DDBJ whole genome shotgun (WGS) entry which is preliminary data.</text>
</comment>
<protein>
    <submittedName>
        <fullName evidence="11">Efflux RND transporter permease subunit</fullName>
    </submittedName>
</protein>
<dbReference type="InterPro" id="IPR004764">
    <property type="entry name" value="MdtF-like"/>
</dbReference>
<dbReference type="EMBL" id="JACRYL010000009">
    <property type="protein sequence ID" value="MBC6111066.1"/>
    <property type="molecule type" value="Genomic_DNA"/>
</dbReference>
<feature type="transmembrane region" description="Helical" evidence="10">
    <location>
        <begin position="539"/>
        <end position="556"/>
    </location>
</feature>
<dbReference type="PANTHER" id="PTHR32063:SF9">
    <property type="entry name" value="SIMILAR TO MULTIDRUG RESISTANCE PROTEIN MEXB"/>
    <property type="match status" value="1"/>
</dbReference>
<evidence type="ECO:0000256" key="8">
    <source>
        <dbReference type="ARBA" id="ARBA00023136"/>
    </source>
</evidence>
<feature type="transmembrane region" description="Helical" evidence="10">
    <location>
        <begin position="338"/>
        <end position="357"/>
    </location>
</feature>
<evidence type="ECO:0000256" key="4">
    <source>
        <dbReference type="ARBA" id="ARBA00022475"/>
    </source>
</evidence>
<reference evidence="11 12" key="1">
    <citation type="submission" date="2020-08" db="EMBL/GenBank/DDBJ databases">
        <authorList>
            <person name="Sun Q."/>
            <person name="Inoue M."/>
        </authorList>
    </citation>
    <scope>NUCLEOTIDE SEQUENCE [LARGE SCALE GENOMIC DNA]</scope>
    <source>
        <strain evidence="11 12">CCM 8938</strain>
    </source>
</reference>
<dbReference type="PRINTS" id="PR00702">
    <property type="entry name" value="ACRIFLAVINRP"/>
</dbReference>
<dbReference type="Gene3D" id="3.30.70.1430">
    <property type="entry name" value="Multidrug efflux transporter AcrB pore domain"/>
    <property type="match status" value="2"/>
</dbReference>
<keyword evidence="3" id="KW-0813">Transport</keyword>
<evidence type="ECO:0000256" key="10">
    <source>
        <dbReference type="SAM" id="Phobius"/>
    </source>
</evidence>
<keyword evidence="6 10" id="KW-0812">Transmembrane</keyword>
<evidence type="ECO:0000256" key="7">
    <source>
        <dbReference type="ARBA" id="ARBA00022989"/>
    </source>
</evidence>